<evidence type="ECO:0008006" key="4">
    <source>
        <dbReference type="Google" id="ProtNLM"/>
    </source>
</evidence>
<feature type="chain" id="PRO_5046311149" description="Protease inhibitor Inh" evidence="1">
    <location>
        <begin position="17"/>
        <end position="150"/>
    </location>
</feature>
<organism evidence="2 3">
    <name type="scientific">Pararhodobacter zhoushanensis</name>
    <dbReference type="NCBI Taxonomy" id="2479545"/>
    <lineage>
        <taxon>Bacteria</taxon>
        <taxon>Pseudomonadati</taxon>
        <taxon>Pseudomonadota</taxon>
        <taxon>Alphaproteobacteria</taxon>
        <taxon>Rhodobacterales</taxon>
        <taxon>Paracoccaceae</taxon>
        <taxon>Pararhodobacter</taxon>
    </lineage>
</organism>
<protein>
    <recommendedName>
        <fullName evidence="4">Protease inhibitor Inh</fullName>
    </recommendedName>
</protein>
<feature type="signal peptide" evidence="1">
    <location>
        <begin position="1"/>
        <end position="16"/>
    </location>
</feature>
<keyword evidence="1" id="KW-0732">Signal</keyword>
<reference evidence="2 3" key="1">
    <citation type="submission" date="2022-10" db="EMBL/GenBank/DDBJ databases">
        <title>Pararhodobacter sp. nov., isolated from marine algae.</title>
        <authorList>
            <person name="Choi B.J."/>
            <person name="Kim J.M."/>
            <person name="Lee J.K."/>
            <person name="Choi D.G."/>
            <person name="Jeon C.O."/>
        </authorList>
    </citation>
    <scope>NUCLEOTIDE SEQUENCE [LARGE SCALE GENOMIC DNA]</scope>
    <source>
        <strain evidence="2 3">ZQ420</strain>
    </source>
</reference>
<comment type="caution">
    <text evidence="2">The sequence shown here is derived from an EMBL/GenBank/DDBJ whole genome shotgun (WGS) entry which is preliminary data.</text>
</comment>
<dbReference type="EMBL" id="JAPDFL010000001">
    <property type="protein sequence ID" value="MCW1931848.1"/>
    <property type="molecule type" value="Genomic_DNA"/>
</dbReference>
<dbReference type="RefSeq" id="WP_264504932.1">
    <property type="nucleotide sequence ID" value="NZ_JAPDFL010000001.1"/>
</dbReference>
<proteinExistence type="predicted"/>
<sequence>MIRVLLFLAMASPAMAQSLPAFEGRWRGEGDLALGTEPLQRFRCQLRLEPLRTGETFLVGRCATAQVHQSFAYLLTEDADGTLHAQNTETVEDGLPSDLLGTAAPGVLRLEGSQDALLELRREGETLQFTIAGHDLRGPARGDAVLERRE</sequence>
<name>A0ABT3GWC1_9RHOB</name>
<keyword evidence="3" id="KW-1185">Reference proteome</keyword>
<evidence type="ECO:0000313" key="2">
    <source>
        <dbReference type="EMBL" id="MCW1931848.1"/>
    </source>
</evidence>
<dbReference type="Proteomes" id="UP001208938">
    <property type="component" value="Unassembled WGS sequence"/>
</dbReference>
<evidence type="ECO:0000256" key="1">
    <source>
        <dbReference type="SAM" id="SignalP"/>
    </source>
</evidence>
<evidence type="ECO:0000313" key="3">
    <source>
        <dbReference type="Proteomes" id="UP001208938"/>
    </source>
</evidence>
<gene>
    <name evidence="2" type="ORF">OKW52_06130</name>
</gene>
<accession>A0ABT3GWC1</accession>